<evidence type="ECO:0000259" key="2">
    <source>
        <dbReference type="Pfam" id="PF12770"/>
    </source>
</evidence>
<feature type="region of interest" description="Disordered" evidence="1">
    <location>
        <begin position="1"/>
        <end position="30"/>
    </location>
</feature>
<evidence type="ECO:0000256" key="1">
    <source>
        <dbReference type="SAM" id="MobiDB-lite"/>
    </source>
</evidence>
<accession>A0ABW2XDZ7</accession>
<gene>
    <name evidence="3" type="ORF">ACFQZM_04555</name>
</gene>
<reference evidence="4" key="1">
    <citation type="journal article" date="2019" name="Int. J. Syst. Evol. Microbiol.">
        <title>The Global Catalogue of Microorganisms (GCM) 10K type strain sequencing project: providing services to taxonomists for standard genome sequencing and annotation.</title>
        <authorList>
            <consortium name="The Broad Institute Genomics Platform"/>
            <consortium name="The Broad Institute Genome Sequencing Center for Infectious Disease"/>
            <person name="Wu L."/>
            <person name="Ma J."/>
        </authorList>
    </citation>
    <scope>NUCLEOTIDE SEQUENCE [LARGE SCALE GENOMIC DNA]</scope>
    <source>
        <strain evidence="4">JCM 9371</strain>
    </source>
</reference>
<dbReference type="Gene3D" id="1.25.40.10">
    <property type="entry name" value="Tetratricopeptide repeat domain"/>
    <property type="match status" value="1"/>
</dbReference>
<dbReference type="Pfam" id="PF12770">
    <property type="entry name" value="CHAT"/>
    <property type="match status" value="1"/>
</dbReference>
<dbReference type="InterPro" id="IPR011990">
    <property type="entry name" value="TPR-like_helical_dom_sf"/>
</dbReference>
<comment type="caution">
    <text evidence="3">The sequence shown here is derived from an EMBL/GenBank/DDBJ whole genome shotgun (WGS) entry which is preliminary data.</text>
</comment>
<dbReference type="Proteomes" id="UP001597063">
    <property type="component" value="Unassembled WGS sequence"/>
</dbReference>
<keyword evidence="4" id="KW-1185">Reference proteome</keyword>
<proteinExistence type="predicted"/>
<feature type="domain" description="CHAT" evidence="2">
    <location>
        <begin position="680"/>
        <end position="759"/>
    </location>
</feature>
<organism evidence="3 4">
    <name type="scientific">Actinomadura fibrosa</name>
    <dbReference type="NCBI Taxonomy" id="111802"/>
    <lineage>
        <taxon>Bacteria</taxon>
        <taxon>Bacillati</taxon>
        <taxon>Actinomycetota</taxon>
        <taxon>Actinomycetes</taxon>
        <taxon>Streptosporangiales</taxon>
        <taxon>Thermomonosporaceae</taxon>
        <taxon>Actinomadura</taxon>
    </lineage>
</organism>
<protein>
    <submittedName>
        <fullName evidence="3">CHAT domain-containing protein</fullName>
    </submittedName>
</protein>
<name>A0ABW2XDZ7_9ACTN</name>
<sequence>MQACAHALPPGTDIAIGPSPDTEAPDGADDETTVAGRVLAKTAHMVDEDDGDRVALGRGQFLYGTVLALRATGDGALDDIDCAIDALSRAVENIPPKDPLALPAVRALGAVLGDRYMLDGEMPDADSLRLFFENAERPVADAEGEGDPVLDGVTALVRAVVAWPARDLEALAAAAETLHAAYERHSGSCPWRRRLLAGLGFAYLGRGLLERRPVAFSLGLGHCILAADEGSGGGAVGAVIRARGAIAWAVEGLAEHDERRLEQGIVRLEQALEEPLLPRRQRAWTTMALGQARLAHLERHGGSTGDQSKGIACLDRGHALLREEHLASHTDVLDRLAASQRIAGDTARAVATAAEALNAHVEEVLLRAGGPLGLTAAERAAESAWRLARWCLAEARVDEAVRTLETGRGLRPYAAAAASDLADLPDRLAAVGEPDLARAWRNAAAPVAQPPTWSTVTGTAARPRDELPLLQALVGVEVPGRMREESLAALAGHAVEGSPLQAFRVPELQAGLRRSDQDALVYLVPGAADEPGWAVIVPAEAEPRSIALPALRASGFGPLSAYVAAASGSSGAGRPGRDAVWRAALERWCDWAGPAIVTPVLDGLADLGGPGDPGGRDGDRALRVVLVPCGDLDVLPWQAARLGAGTRQRVVHRVALTTVATGRPLEPVVSAAVAASEDASHAVGSRWPVADGTRSLLAFMFRRHLADGGGPAEALRRTQLWMLDPKRAVPETMPGPLAAEVDRADDPPLADLAVWGAFTRQISKPSYDASAGS</sequence>
<dbReference type="InterPro" id="IPR024983">
    <property type="entry name" value="CHAT_dom"/>
</dbReference>
<evidence type="ECO:0000313" key="4">
    <source>
        <dbReference type="Proteomes" id="UP001597063"/>
    </source>
</evidence>
<dbReference type="RefSeq" id="WP_131757293.1">
    <property type="nucleotide sequence ID" value="NZ_CAACUY010000029.1"/>
</dbReference>
<evidence type="ECO:0000313" key="3">
    <source>
        <dbReference type="EMBL" id="MFD0683758.1"/>
    </source>
</evidence>
<dbReference type="EMBL" id="JBHTGP010000003">
    <property type="protein sequence ID" value="MFD0683758.1"/>
    <property type="molecule type" value="Genomic_DNA"/>
</dbReference>